<accession>A0A2H2ZTJ8</accession>
<evidence type="ECO:0008006" key="5">
    <source>
        <dbReference type="Google" id="ProtNLM"/>
    </source>
</evidence>
<proteinExistence type="predicted"/>
<dbReference type="SUPFAM" id="SSF51182">
    <property type="entry name" value="RmlC-like cupins"/>
    <property type="match status" value="1"/>
</dbReference>
<sequence>MPPIILPANQPPNRFYAGGPRIAAFRSHPSSATHEPEDWIASTTCCSAGQASTTTTTIGLTRLPSGIFLRDAISSEPEKWLGPAHVAKYGSDTKLLVKLLDAGQRLPVHAHPHVDWAAKHLREKHGKAEAWYILTPGSVWLGLKEDVDPEELLGIVHEGRGCGTELLGRMHRIDVEPHQTVYVPPGVLHSIGEGIMVVEVQEPSDMSILCEWSGFDIDGAKEGHLGVGFETALTAVEMKGRTREEVMRLVTGPRVAESVCAEESRGYFRLERVLVKDRSGCRRGFAVVVVLEGEVVLRTEAGEVLSLTRGSTVVVPYEDGGITLEGEADVVIARPPE</sequence>
<dbReference type="OrthoDB" id="3452273at2759"/>
<dbReference type="AlphaFoldDB" id="A0A2H2ZTJ8"/>
<dbReference type="InterPro" id="IPR051804">
    <property type="entry name" value="Carb_Metab_Reg_Kinase/Isom"/>
</dbReference>
<reference evidence="3 4" key="1">
    <citation type="journal article" date="2015" name="Genome Announc.">
        <title>Genome sequence and annotation of Trichoderma parareesei, the ancestor of the cellulase producer Trichoderma reesei.</title>
        <authorList>
            <person name="Yang D."/>
            <person name="Pomraning K."/>
            <person name="Kopchinskiy A."/>
            <person name="Karimi Aghcheh R."/>
            <person name="Atanasova L."/>
            <person name="Chenthamara K."/>
            <person name="Baker S.E."/>
            <person name="Zhang R."/>
            <person name="Shen Q."/>
            <person name="Freitag M."/>
            <person name="Kubicek C.P."/>
            <person name="Druzhinina I.S."/>
        </authorList>
    </citation>
    <scope>NUCLEOTIDE SEQUENCE [LARGE SCALE GENOMIC DNA]</scope>
    <source>
        <strain evidence="3 4">CBS 125925</strain>
    </source>
</reference>
<dbReference type="Gene3D" id="2.60.120.10">
    <property type="entry name" value="Jelly Rolls"/>
    <property type="match status" value="2"/>
</dbReference>
<comment type="caution">
    <text evidence="3">The sequence shown here is derived from an EMBL/GenBank/DDBJ whole genome shotgun (WGS) entry which is preliminary data.</text>
</comment>
<dbReference type="EMBL" id="LFMI01000595">
    <property type="protein sequence ID" value="OTA05356.1"/>
    <property type="molecule type" value="Genomic_DNA"/>
</dbReference>
<dbReference type="PANTHER" id="PTHR42742">
    <property type="entry name" value="TRANSCRIPTIONAL REPRESSOR MPRA"/>
    <property type="match status" value="1"/>
</dbReference>
<organism evidence="3 4">
    <name type="scientific">Trichoderma parareesei</name>
    <name type="common">Filamentous fungus</name>
    <dbReference type="NCBI Taxonomy" id="858221"/>
    <lineage>
        <taxon>Eukaryota</taxon>
        <taxon>Fungi</taxon>
        <taxon>Dikarya</taxon>
        <taxon>Ascomycota</taxon>
        <taxon>Pezizomycotina</taxon>
        <taxon>Sordariomycetes</taxon>
        <taxon>Hypocreomycetidae</taxon>
        <taxon>Hypocreales</taxon>
        <taxon>Hypocreaceae</taxon>
        <taxon>Trichoderma</taxon>
    </lineage>
</organism>
<keyword evidence="2" id="KW-0862">Zinc</keyword>
<evidence type="ECO:0000256" key="2">
    <source>
        <dbReference type="ARBA" id="ARBA00022833"/>
    </source>
</evidence>
<keyword evidence="4" id="KW-1185">Reference proteome</keyword>
<gene>
    <name evidence="3" type="ORF">A9Z42_0060200</name>
</gene>
<dbReference type="GO" id="GO:0046872">
    <property type="term" value="F:metal ion binding"/>
    <property type="evidence" value="ECO:0007669"/>
    <property type="project" value="UniProtKB-KW"/>
</dbReference>
<keyword evidence="1" id="KW-0479">Metal-binding</keyword>
<dbReference type="CDD" id="cd07010">
    <property type="entry name" value="cupin_PMI_type_I_N_bac"/>
    <property type="match status" value="1"/>
</dbReference>
<dbReference type="Proteomes" id="UP000219286">
    <property type="component" value="Unassembled WGS sequence"/>
</dbReference>
<dbReference type="InterPro" id="IPR011051">
    <property type="entry name" value="RmlC_Cupin_sf"/>
</dbReference>
<evidence type="ECO:0000313" key="4">
    <source>
        <dbReference type="Proteomes" id="UP000219286"/>
    </source>
</evidence>
<dbReference type="PANTHER" id="PTHR42742:SF3">
    <property type="entry name" value="FRUCTOKINASE"/>
    <property type="match status" value="1"/>
</dbReference>
<protein>
    <recommendedName>
        <fullName evidence="5">Mannose-6-phosphate isomerase</fullName>
    </recommendedName>
</protein>
<name>A0A2H2ZTJ8_TRIPA</name>
<evidence type="ECO:0000256" key="1">
    <source>
        <dbReference type="ARBA" id="ARBA00022723"/>
    </source>
</evidence>
<dbReference type="InterPro" id="IPR014710">
    <property type="entry name" value="RmlC-like_jellyroll"/>
</dbReference>
<evidence type="ECO:0000313" key="3">
    <source>
        <dbReference type="EMBL" id="OTA05356.1"/>
    </source>
</evidence>